<dbReference type="SUPFAM" id="SSF53697">
    <property type="entry name" value="SIS domain"/>
    <property type="match status" value="1"/>
</dbReference>
<evidence type="ECO:0000256" key="1">
    <source>
        <dbReference type="ARBA" id="ARBA00001031"/>
    </source>
</evidence>
<evidence type="ECO:0000256" key="2">
    <source>
        <dbReference type="ARBA" id="ARBA00012916"/>
    </source>
</evidence>
<dbReference type="Gene3D" id="3.40.50.10490">
    <property type="entry name" value="Glucose-6-phosphate isomerase like protein, domain 1"/>
    <property type="match status" value="2"/>
</dbReference>
<name>A0ABP0ETU2_9RICK</name>
<evidence type="ECO:0000313" key="11">
    <source>
        <dbReference type="Proteomes" id="UP001314181"/>
    </source>
</evidence>
<dbReference type="Proteomes" id="UP001314181">
    <property type="component" value="Unassembled WGS sequence"/>
</dbReference>
<dbReference type="InterPro" id="IPR017932">
    <property type="entry name" value="GATase_2_dom"/>
</dbReference>
<dbReference type="InterPro" id="IPR029055">
    <property type="entry name" value="Ntn_hydrolases_N"/>
</dbReference>
<dbReference type="InterPro" id="IPR035490">
    <property type="entry name" value="GlmS/FrlB_SIS"/>
</dbReference>
<comment type="catalytic activity">
    <reaction evidence="1">
        <text>D-fructose 6-phosphate + L-glutamine = D-glucosamine 6-phosphate + L-glutamate</text>
        <dbReference type="Rhea" id="RHEA:13237"/>
        <dbReference type="ChEBI" id="CHEBI:29985"/>
        <dbReference type="ChEBI" id="CHEBI:58359"/>
        <dbReference type="ChEBI" id="CHEBI:58725"/>
        <dbReference type="ChEBI" id="CHEBI:61527"/>
        <dbReference type="EC" id="2.6.1.16"/>
    </reaction>
</comment>
<dbReference type="InterPro" id="IPR001347">
    <property type="entry name" value="SIS_dom"/>
</dbReference>
<dbReference type="PANTHER" id="PTHR10937">
    <property type="entry name" value="GLUCOSAMINE--FRUCTOSE-6-PHOSPHATE AMINOTRANSFERASE, ISOMERIZING"/>
    <property type="match status" value="1"/>
</dbReference>
<reference evidence="10 11" key="1">
    <citation type="submission" date="2024-01" db="EMBL/GenBank/DDBJ databases">
        <authorList>
            <person name="Kunselman E."/>
        </authorList>
    </citation>
    <scope>NUCLEOTIDE SEQUENCE [LARGE SCALE GENOMIC DNA]</scope>
    <source>
        <strain evidence="10">2 abalone samples</strain>
    </source>
</reference>
<accession>A0ABP0ETU2</accession>
<keyword evidence="7" id="KW-0315">Glutamine amidotransferase</keyword>
<dbReference type="EC" id="2.6.1.16" evidence="2"/>
<keyword evidence="5 10" id="KW-0808">Transferase</keyword>
<dbReference type="InterPro" id="IPR005855">
    <property type="entry name" value="GFAT"/>
</dbReference>
<evidence type="ECO:0000259" key="9">
    <source>
        <dbReference type="PROSITE" id="PS51464"/>
    </source>
</evidence>
<dbReference type="Pfam" id="PF13522">
    <property type="entry name" value="GATase_6"/>
    <property type="match status" value="1"/>
</dbReference>
<proteinExistence type="predicted"/>
<keyword evidence="4 10" id="KW-0032">Aminotransferase</keyword>
<dbReference type="InterPro" id="IPR047084">
    <property type="entry name" value="GFAT_N"/>
</dbReference>
<dbReference type="PROSITE" id="PS51464">
    <property type="entry name" value="SIS"/>
    <property type="match status" value="2"/>
</dbReference>
<protein>
    <recommendedName>
        <fullName evidence="3">Glutamine--fructose-6-phosphate aminotransferase [isomerizing]</fullName>
        <ecNumber evidence="2">2.6.1.16</ecNumber>
    </recommendedName>
</protein>
<dbReference type="Gene3D" id="3.60.20.10">
    <property type="entry name" value="Glutamine Phosphoribosylpyrophosphate, subunit 1, domain 1"/>
    <property type="match status" value="1"/>
</dbReference>
<dbReference type="CDD" id="cd05008">
    <property type="entry name" value="SIS_GlmS_GlmD_1"/>
    <property type="match status" value="1"/>
</dbReference>
<dbReference type="EMBL" id="CAWVOK010000026">
    <property type="protein sequence ID" value="CAK8163355.1"/>
    <property type="molecule type" value="Genomic_DNA"/>
</dbReference>
<gene>
    <name evidence="10" type="primary">glmS</name>
    <name evidence="10" type="ORF">CAXC1_330115</name>
</gene>
<dbReference type="RefSeq" id="WP_338364491.1">
    <property type="nucleotide sequence ID" value="NZ_CAWVOK010000026.1"/>
</dbReference>
<dbReference type="Pfam" id="PF01380">
    <property type="entry name" value="SIS"/>
    <property type="match status" value="2"/>
</dbReference>
<sequence>MCGIFGMYNSAANIVESLLSALKKLEYRGYDSTGIAIIDKQNNLICHKTPGKLSDLKKIVPKSLSANIGIGHTRWATHGMPTHTNAHPICNDKLAIVHNGVIENYLEIKEELINEGYKFSSETDTEILASLISSNLAKGMNPNLACAKSLARIDGSFAIAIIFKEYENLLIGAKKKSPLVVGYSDHAFIISSDLYALPPSDVEKYISLQDADMIVLKNGKFTIYDHANKIVDRKSNPIPKLPTKIFDKSGYQHFMLKEIMEQPTTIQNTISKFYNPTTNNIDFNFLLPIIKSMKKLTIIACGSSYFAGFIAKHWFEDITSITTSIELASEFCYREPFIEKEETFLFISQSGETADTLLALRKLKSLHINKLIAIVSFAESSIAKEAAHILETPIGPEISVASTKSFTAQLLTLRMLSLTAALNNNSIALEKYKKILHQTIQLPLYIKQLLCNLSIVYEAANLLSKHNNVIFSGRGDSFGIALEGALKTKELSYIHAEAIPAGELKHGSIALIDNNFPVVMINPSNHLFQKTMSNTQEIYVRKAKIIGITDIDGAKAMSKICHCTIILPSYHNSINPITYAIIIQAIAYQTALLRGVDIDRPRNLAKSVTVE</sequence>
<dbReference type="PANTHER" id="PTHR10937:SF0">
    <property type="entry name" value="GLUTAMINE--FRUCTOSE-6-PHOSPHATE TRANSAMINASE (ISOMERIZING)"/>
    <property type="match status" value="1"/>
</dbReference>
<dbReference type="InterPro" id="IPR046348">
    <property type="entry name" value="SIS_dom_sf"/>
</dbReference>
<dbReference type="GO" id="GO:0004360">
    <property type="term" value="F:glutamine-fructose-6-phosphate transaminase (isomerizing) activity"/>
    <property type="evidence" value="ECO:0007669"/>
    <property type="project" value="UniProtKB-EC"/>
</dbReference>
<dbReference type="CDD" id="cd05009">
    <property type="entry name" value="SIS_GlmS_GlmD_2"/>
    <property type="match status" value="1"/>
</dbReference>
<feature type="domain" description="SIS" evidence="9">
    <location>
        <begin position="459"/>
        <end position="601"/>
    </location>
</feature>
<evidence type="ECO:0000256" key="6">
    <source>
        <dbReference type="ARBA" id="ARBA00022737"/>
    </source>
</evidence>
<evidence type="ECO:0000256" key="3">
    <source>
        <dbReference type="ARBA" id="ARBA00016090"/>
    </source>
</evidence>
<dbReference type="NCBIfam" id="NF001484">
    <property type="entry name" value="PRK00331.1"/>
    <property type="match status" value="1"/>
</dbReference>
<dbReference type="SUPFAM" id="SSF56235">
    <property type="entry name" value="N-terminal nucleophile aminohydrolases (Ntn hydrolases)"/>
    <property type="match status" value="1"/>
</dbReference>
<keyword evidence="11" id="KW-1185">Reference proteome</keyword>
<dbReference type="PROSITE" id="PS51278">
    <property type="entry name" value="GATASE_TYPE_2"/>
    <property type="match status" value="1"/>
</dbReference>
<evidence type="ECO:0000259" key="8">
    <source>
        <dbReference type="PROSITE" id="PS51278"/>
    </source>
</evidence>
<evidence type="ECO:0000256" key="7">
    <source>
        <dbReference type="ARBA" id="ARBA00022962"/>
    </source>
</evidence>
<comment type="caution">
    <text evidence="10">The sequence shown here is derived from an EMBL/GenBank/DDBJ whole genome shotgun (WGS) entry which is preliminary data.</text>
</comment>
<keyword evidence="6" id="KW-0677">Repeat</keyword>
<dbReference type="NCBIfam" id="TIGR01135">
    <property type="entry name" value="glmS"/>
    <property type="match status" value="1"/>
</dbReference>
<dbReference type="InterPro" id="IPR035466">
    <property type="entry name" value="GlmS/AgaS_SIS"/>
</dbReference>
<evidence type="ECO:0000313" key="10">
    <source>
        <dbReference type="EMBL" id="CAK8163355.1"/>
    </source>
</evidence>
<feature type="domain" description="SIS" evidence="9">
    <location>
        <begin position="286"/>
        <end position="426"/>
    </location>
</feature>
<dbReference type="CDD" id="cd00714">
    <property type="entry name" value="GFAT"/>
    <property type="match status" value="1"/>
</dbReference>
<evidence type="ECO:0000256" key="4">
    <source>
        <dbReference type="ARBA" id="ARBA00022576"/>
    </source>
</evidence>
<evidence type="ECO:0000256" key="5">
    <source>
        <dbReference type="ARBA" id="ARBA00022679"/>
    </source>
</evidence>
<organism evidence="10 11">
    <name type="scientific">Candidatus Xenohaliotis californiensis</name>
    <dbReference type="NCBI Taxonomy" id="84677"/>
    <lineage>
        <taxon>Bacteria</taxon>
        <taxon>Pseudomonadati</taxon>
        <taxon>Pseudomonadota</taxon>
        <taxon>Alphaproteobacteria</taxon>
        <taxon>Rickettsiales</taxon>
        <taxon>Anaplasmataceae</taxon>
        <taxon>Candidatus Xenohaliotis</taxon>
    </lineage>
</organism>
<feature type="domain" description="Glutamine amidotransferase type-2" evidence="8">
    <location>
        <begin position="2"/>
        <end position="219"/>
    </location>
</feature>